<keyword evidence="5" id="KW-1185">Reference proteome</keyword>
<evidence type="ECO:0000259" key="3">
    <source>
        <dbReference type="Pfam" id="PF00144"/>
    </source>
</evidence>
<name>A0A1M5PIE3_9FIRM</name>
<evidence type="ECO:0000313" key="5">
    <source>
        <dbReference type="Proteomes" id="UP000184032"/>
    </source>
</evidence>
<dbReference type="Proteomes" id="UP000184032">
    <property type="component" value="Unassembled WGS sequence"/>
</dbReference>
<evidence type="ECO:0000256" key="1">
    <source>
        <dbReference type="SAM" id="Phobius"/>
    </source>
</evidence>
<dbReference type="PANTHER" id="PTHR46825:SF9">
    <property type="entry name" value="BETA-LACTAMASE-RELATED DOMAIN-CONTAINING PROTEIN"/>
    <property type="match status" value="1"/>
</dbReference>
<feature type="transmembrane region" description="Helical" evidence="1">
    <location>
        <begin position="552"/>
        <end position="572"/>
    </location>
</feature>
<sequence>MKKKILTIALALFLMLSSFPLEILASEDNVLLNSEELQSTKTELDVEKIEMITDEIAEKYINKDIVGASVAIIQDGNIVFEKGYGLASVEENIEVSPTETFMEAGSVSKLFTWTAVMQLVEEGKIDLDEDIKNCLPKDYLNLSFEKPITMNHLMTHSAGFEENPTAMMVSDVKDILPLEEYLSQKYAPKQIYSPGEVVAYSNYGTNLAGLIVERVSGVEYSKYIRENIFNPLDMTNAYFDRNYTAVENIMKNKSEGYALKNGEFKKVPHVYINDMPAGSLNITADNLAKFMLAHMNSDGTGDLKLFKNPETLSEMHTTLFSHEDMRVNAHGFWEGEYGGVRTLEHGGNTIGFTSRFIMVPETDFGICLLTNAASDMSGMSTELIETFIGSGEIIPAEYSGDSHSEEVVGKYRSARTIEFTFGKIMYPLMNSDYEISTNQNGGINLKVSAYGIDSSYVEVAPYHFVRVDGKNTLMDKAGMNMSKLYFLRDSENKVTALTFGSVDQSLKISEVQSTGFTIGYIAICILVLLVGLISAVIMKIRNRKDKNKDNKLVKYYFSLSILGLLEFGNVVVQTLRFLAKPELSSSAFLPHIILSYIILILQVINIFFVMRNLKAARDLKVQKMYLIVLSVATVMMIVFLYSYNFYKFI</sequence>
<keyword evidence="1" id="KW-0812">Transmembrane</keyword>
<feature type="transmembrane region" description="Helical" evidence="1">
    <location>
        <begin position="625"/>
        <end position="646"/>
    </location>
</feature>
<gene>
    <name evidence="4" type="ORF">SAMN02745245_00341</name>
</gene>
<evidence type="ECO:0000313" key="4">
    <source>
        <dbReference type="EMBL" id="SHH01527.1"/>
    </source>
</evidence>
<dbReference type="InterPro" id="IPR012338">
    <property type="entry name" value="Beta-lactam/transpept-like"/>
</dbReference>
<feature type="transmembrane region" description="Helical" evidence="1">
    <location>
        <begin position="518"/>
        <end position="540"/>
    </location>
</feature>
<accession>A0A1M5PIE3</accession>
<reference evidence="4 5" key="1">
    <citation type="submission" date="2016-11" db="EMBL/GenBank/DDBJ databases">
        <authorList>
            <person name="Jaros S."/>
            <person name="Januszkiewicz K."/>
            <person name="Wedrychowicz H."/>
        </authorList>
    </citation>
    <scope>NUCLEOTIDE SEQUENCE [LARGE SCALE GENOMIC DNA]</scope>
    <source>
        <strain evidence="4 5">DSM 21120</strain>
    </source>
</reference>
<feature type="chain" id="PRO_5012002483" evidence="2">
    <location>
        <begin position="26"/>
        <end position="649"/>
    </location>
</feature>
<dbReference type="EMBL" id="FQXI01000001">
    <property type="protein sequence ID" value="SHH01527.1"/>
    <property type="molecule type" value="Genomic_DNA"/>
</dbReference>
<dbReference type="InterPro" id="IPR050491">
    <property type="entry name" value="AmpC-like"/>
</dbReference>
<proteinExistence type="predicted"/>
<feature type="signal peptide" evidence="2">
    <location>
        <begin position="1"/>
        <end position="25"/>
    </location>
</feature>
<dbReference type="InterPro" id="IPR001466">
    <property type="entry name" value="Beta-lactam-related"/>
</dbReference>
<feature type="transmembrane region" description="Helical" evidence="1">
    <location>
        <begin position="592"/>
        <end position="613"/>
    </location>
</feature>
<evidence type="ECO:0000256" key="2">
    <source>
        <dbReference type="SAM" id="SignalP"/>
    </source>
</evidence>
<feature type="domain" description="Beta-lactamase-related" evidence="3">
    <location>
        <begin position="62"/>
        <end position="375"/>
    </location>
</feature>
<keyword evidence="2" id="KW-0732">Signal</keyword>
<dbReference type="PANTHER" id="PTHR46825">
    <property type="entry name" value="D-ALANYL-D-ALANINE-CARBOXYPEPTIDASE/ENDOPEPTIDASE AMPH"/>
    <property type="match status" value="1"/>
</dbReference>
<dbReference type="RefSeq" id="WP_073183138.1">
    <property type="nucleotide sequence ID" value="NZ_FQXI01000001.1"/>
</dbReference>
<protein>
    <submittedName>
        <fullName evidence="4">CubicO group peptidase, beta-lactamase class C family</fullName>
    </submittedName>
</protein>
<dbReference type="STRING" id="1120995.SAMN02745245_00341"/>
<keyword evidence="1" id="KW-1133">Transmembrane helix</keyword>
<organism evidence="4 5">
    <name type="scientific">Anaerosphaera aminiphila DSM 21120</name>
    <dbReference type="NCBI Taxonomy" id="1120995"/>
    <lineage>
        <taxon>Bacteria</taxon>
        <taxon>Bacillati</taxon>
        <taxon>Bacillota</taxon>
        <taxon>Tissierellia</taxon>
        <taxon>Tissierellales</taxon>
        <taxon>Peptoniphilaceae</taxon>
        <taxon>Anaerosphaera</taxon>
    </lineage>
</organism>
<keyword evidence="1" id="KW-0472">Membrane</keyword>
<dbReference type="SUPFAM" id="SSF56601">
    <property type="entry name" value="beta-lactamase/transpeptidase-like"/>
    <property type="match status" value="1"/>
</dbReference>
<dbReference type="Pfam" id="PF00144">
    <property type="entry name" value="Beta-lactamase"/>
    <property type="match status" value="1"/>
</dbReference>
<dbReference type="AlphaFoldDB" id="A0A1M5PIE3"/>
<dbReference type="OrthoDB" id="9797709at2"/>
<dbReference type="Gene3D" id="3.40.710.10">
    <property type="entry name" value="DD-peptidase/beta-lactamase superfamily"/>
    <property type="match status" value="1"/>
</dbReference>